<organism evidence="12 13">
    <name type="scientific">Lomentospora prolificans</name>
    <dbReference type="NCBI Taxonomy" id="41688"/>
    <lineage>
        <taxon>Eukaryota</taxon>
        <taxon>Fungi</taxon>
        <taxon>Dikarya</taxon>
        <taxon>Ascomycota</taxon>
        <taxon>Pezizomycotina</taxon>
        <taxon>Sordariomycetes</taxon>
        <taxon>Hypocreomycetidae</taxon>
        <taxon>Microascales</taxon>
        <taxon>Microascaceae</taxon>
        <taxon>Lomentospora</taxon>
    </lineage>
</organism>
<comment type="subcellular location">
    <subcellularLocation>
        <location evidence="1">Nucleus</location>
    </subcellularLocation>
</comment>
<dbReference type="PANTHER" id="PTHR12801">
    <property type="entry name" value="RNA EXONUCLEASE REXO1 / RECO3 FAMILY MEMBER-RELATED"/>
    <property type="match status" value="1"/>
</dbReference>
<reference evidence="12 13" key="1">
    <citation type="journal article" date="2017" name="G3 (Bethesda)">
        <title>First Draft Genome Sequence of the Pathogenic Fungus Lomentospora prolificans (Formerly Scedosporium prolificans).</title>
        <authorList>
            <person name="Luo R."/>
            <person name="Zimin A."/>
            <person name="Workman R."/>
            <person name="Fan Y."/>
            <person name="Pertea G."/>
            <person name="Grossman N."/>
            <person name="Wear M.P."/>
            <person name="Jia B."/>
            <person name="Miller H."/>
            <person name="Casadevall A."/>
            <person name="Timp W."/>
            <person name="Zhang S.X."/>
            <person name="Salzberg S.L."/>
        </authorList>
    </citation>
    <scope>NUCLEOTIDE SEQUENCE [LARGE SCALE GENOMIC DNA]</scope>
    <source>
        <strain evidence="12 13">JHH-5317</strain>
    </source>
</reference>
<evidence type="ECO:0000256" key="7">
    <source>
        <dbReference type="ARBA" id="ARBA00022839"/>
    </source>
</evidence>
<dbReference type="Pfam" id="PF00929">
    <property type="entry name" value="RNase_T"/>
    <property type="match status" value="1"/>
</dbReference>
<proteinExistence type="inferred from homology"/>
<dbReference type="Gene3D" id="3.30.420.10">
    <property type="entry name" value="Ribonuclease H-like superfamily/Ribonuclease H"/>
    <property type="match status" value="1"/>
</dbReference>
<dbReference type="STRING" id="41688.A0A2N3N0B2"/>
<evidence type="ECO:0000256" key="10">
    <source>
        <dbReference type="SAM" id="MobiDB-lite"/>
    </source>
</evidence>
<dbReference type="GO" id="GO:0003676">
    <property type="term" value="F:nucleic acid binding"/>
    <property type="evidence" value="ECO:0007669"/>
    <property type="project" value="InterPro"/>
</dbReference>
<evidence type="ECO:0000256" key="5">
    <source>
        <dbReference type="ARBA" id="ARBA00022722"/>
    </source>
</evidence>
<dbReference type="InterPro" id="IPR036397">
    <property type="entry name" value="RNaseH_sf"/>
</dbReference>
<gene>
    <name evidence="12" type="ORF">jhhlp_007695</name>
</gene>
<comment type="function">
    <text evidence="9">Exoribonuclease involved in ribosome biosynthesis. Involved in the processing of ITS1, the internal transcribed spacer localized between the 18S and 5.8S rRNAs.</text>
</comment>
<keyword evidence="4" id="KW-0698">rRNA processing</keyword>
<keyword evidence="13" id="KW-1185">Reference proteome</keyword>
<dbReference type="InParanoid" id="A0A2N3N0B2"/>
<dbReference type="SMART" id="SM00479">
    <property type="entry name" value="EXOIII"/>
    <property type="match status" value="1"/>
</dbReference>
<keyword evidence="7" id="KW-0269">Exonuclease</keyword>
<dbReference type="CDD" id="cd06144">
    <property type="entry name" value="REX4_like"/>
    <property type="match status" value="1"/>
</dbReference>
<name>A0A2N3N0B2_9PEZI</name>
<dbReference type="GO" id="GO:0006364">
    <property type="term" value="P:rRNA processing"/>
    <property type="evidence" value="ECO:0007669"/>
    <property type="project" value="UniProtKB-KW"/>
</dbReference>
<evidence type="ECO:0000256" key="9">
    <source>
        <dbReference type="ARBA" id="ARBA00025599"/>
    </source>
</evidence>
<feature type="domain" description="Exonuclease" evidence="11">
    <location>
        <begin position="69"/>
        <end position="230"/>
    </location>
</feature>
<protein>
    <recommendedName>
        <fullName evidence="3">RNA exonuclease 4</fullName>
    </recommendedName>
</protein>
<comment type="caution">
    <text evidence="12">The sequence shown here is derived from an EMBL/GenBank/DDBJ whole genome shotgun (WGS) entry which is preliminary data.</text>
</comment>
<evidence type="ECO:0000256" key="1">
    <source>
        <dbReference type="ARBA" id="ARBA00004123"/>
    </source>
</evidence>
<dbReference type="InterPro" id="IPR047021">
    <property type="entry name" value="REXO1/3/4-like"/>
</dbReference>
<accession>A0A2N3N0B2</accession>
<dbReference type="InterPro" id="IPR037431">
    <property type="entry name" value="REX4_DEDDh_dom"/>
</dbReference>
<keyword evidence="5" id="KW-0540">Nuclease</keyword>
<dbReference type="VEuPathDB" id="FungiDB:jhhlp_007695"/>
<dbReference type="InterPro" id="IPR013520">
    <property type="entry name" value="Ribonucl_H"/>
</dbReference>
<feature type="region of interest" description="Disordered" evidence="10">
    <location>
        <begin position="245"/>
        <end position="276"/>
    </location>
</feature>
<dbReference type="SUPFAM" id="SSF53098">
    <property type="entry name" value="Ribonuclease H-like"/>
    <property type="match status" value="1"/>
</dbReference>
<evidence type="ECO:0000256" key="4">
    <source>
        <dbReference type="ARBA" id="ARBA00022552"/>
    </source>
</evidence>
<evidence type="ECO:0000313" key="13">
    <source>
        <dbReference type="Proteomes" id="UP000233524"/>
    </source>
</evidence>
<dbReference type="InterPro" id="IPR012337">
    <property type="entry name" value="RNaseH-like_sf"/>
</dbReference>
<evidence type="ECO:0000313" key="12">
    <source>
        <dbReference type="EMBL" id="PKS05866.1"/>
    </source>
</evidence>
<evidence type="ECO:0000259" key="11">
    <source>
        <dbReference type="SMART" id="SM00479"/>
    </source>
</evidence>
<keyword evidence="6" id="KW-0378">Hydrolase</keyword>
<dbReference type="EMBL" id="NLAX01001139">
    <property type="protein sequence ID" value="PKS05866.1"/>
    <property type="molecule type" value="Genomic_DNA"/>
</dbReference>
<dbReference type="Proteomes" id="UP000233524">
    <property type="component" value="Unassembled WGS sequence"/>
</dbReference>
<feature type="compositionally biased region" description="Basic residues" evidence="10">
    <location>
        <begin position="261"/>
        <end position="276"/>
    </location>
</feature>
<keyword evidence="8" id="KW-0539">Nucleus</keyword>
<evidence type="ECO:0000256" key="2">
    <source>
        <dbReference type="ARBA" id="ARBA00010489"/>
    </source>
</evidence>
<dbReference type="GO" id="GO:0005634">
    <property type="term" value="C:nucleus"/>
    <property type="evidence" value="ECO:0007669"/>
    <property type="project" value="UniProtKB-SubCell"/>
</dbReference>
<dbReference type="GO" id="GO:0008408">
    <property type="term" value="F:3'-5' exonuclease activity"/>
    <property type="evidence" value="ECO:0007669"/>
    <property type="project" value="InterPro"/>
</dbReference>
<dbReference type="FunFam" id="3.30.420.10:FF:000007">
    <property type="entry name" value="Interferon-stimulated exonuclease gene 20"/>
    <property type="match status" value="1"/>
</dbReference>
<dbReference type="GO" id="GO:0000027">
    <property type="term" value="P:ribosomal large subunit assembly"/>
    <property type="evidence" value="ECO:0007669"/>
    <property type="project" value="TreeGrafter"/>
</dbReference>
<comment type="similarity">
    <text evidence="2">Belongs to the REXO4 family.</text>
</comment>
<evidence type="ECO:0000256" key="8">
    <source>
        <dbReference type="ARBA" id="ARBA00023242"/>
    </source>
</evidence>
<dbReference type="AlphaFoldDB" id="A0A2N3N0B2"/>
<sequence>MGQSQSSRIENVAPITRTPATVLRLADDGNLSAEDLAEAYDLGLRHNGLIEDEIEVPNRGLTAGIQVGSYVAIDCEMVGVTPDGSRSALARVSIVDFHGRQVYDSFVKPREHVVDWRTKITGIGPLQMRSARTFDEVQPLIASILSGRILVGHDLRHDLTVLQLRHSKKDTRDTATLRDFRRHGNGGIPSLKTLAHDVLGFEIQRGIHSSVEDARVAMALFRRYKPSFDHDHAIRFRNVLDSGCRRESTTKSAEGGQGKDKKTKKSKKKKRKPRAR</sequence>
<evidence type="ECO:0000256" key="6">
    <source>
        <dbReference type="ARBA" id="ARBA00022801"/>
    </source>
</evidence>
<dbReference type="OrthoDB" id="8191639at2759"/>
<dbReference type="PANTHER" id="PTHR12801:SF45">
    <property type="entry name" value="RNA EXONUCLEASE 4"/>
    <property type="match status" value="1"/>
</dbReference>
<dbReference type="FunCoup" id="A0A2N3N0B2">
    <property type="interactions" value="766"/>
</dbReference>
<evidence type="ECO:0000256" key="3">
    <source>
        <dbReference type="ARBA" id="ARBA00016937"/>
    </source>
</evidence>